<name>A0A6L3UXS8_9BACI</name>
<dbReference type="InterPro" id="IPR052906">
    <property type="entry name" value="Type_IV_Methyl-Rstrct_Enzyme"/>
</dbReference>
<dbReference type="PANTHER" id="PTHR30015">
    <property type="entry name" value="MRR RESTRICTION SYSTEM PROTEIN"/>
    <property type="match status" value="1"/>
</dbReference>
<protein>
    <submittedName>
        <fullName evidence="4">Restriction endonuclease</fullName>
    </submittedName>
</protein>
<dbReference type="PANTHER" id="PTHR30015:SF6">
    <property type="entry name" value="SLL1429 PROTEIN"/>
    <property type="match status" value="1"/>
</dbReference>
<feature type="transmembrane region" description="Helical" evidence="2">
    <location>
        <begin position="94"/>
        <end position="113"/>
    </location>
</feature>
<feature type="transmembrane region" description="Helical" evidence="2">
    <location>
        <begin position="61"/>
        <end position="82"/>
    </location>
</feature>
<dbReference type="GO" id="GO:0015666">
    <property type="term" value="F:restriction endodeoxyribonuclease activity"/>
    <property type="evidence" value="ECO:0007669"/>
    <property type="project" value="TreeGrafter"/>
</dbReference>
<dbReference type="Gene3D" id="3.40.1350.10">
    <property type="match status" value="1"/>
</dbReference>
<evidence type="ECO:0000313" key="5">
    <source>
        <dbReference type="Proteomes" id="UP000481030"/>
    </source>
</evidence>
<keyword evidence="4" id="KW-0255">Endonuclease</keyword>
<comment type="caution">
    <text evidence="4">The sequence shown here is derived from an EMBL/GenBank/DDBJ whole genome shotgun (WGS) entry which is preliminary data.</text>
</comment>
<feature type="domain" description="Restriction endonuclease type IV Mrr" evidence="3">
    <location>
        <begin position="169"/>
        <end position="279"/>
    </location>
</feature>
<gene>
    <name evidence="4" type="ORF">F7731_23840</name>
</gene>
<evidence type="ECO:0000313" key="4">
    <source>
        <dbReference type="EMBL" id="KAB2328985.1"/>
    </source>
</evidence>
<keyword evidence="5" id="KW-1185">Reference proteome</keyword>
<keyword evidence="2" id="KW-0812">Transmembrane</keyword>
<dbReference type="OrthoDB" id="9797274at2"/>
<organism evidence="4 5">
    <name type="scientific">Cytobacillus depressus</name>
    <dbReference type="NCBI Taxonomy" id="1602942"/>
    <lineage>
        <taxon>Bacteria</taxon>
        <taxon>Bacillati</taxon>
        <taxon>Bacillota</taxon>
        <taxon>Bacilli</taxon>
        <taxon>Bacillales</taxon>
        <taxon>Bacillaceae</taxon>
        <taxon>Cytobacillus</taxon>
    </lineage>
</organism>
<dbReference type="InterPro" id="IPR007560">
    <property type="entry name" value="Restrct_endonuc_IV_Mrr"/>
</dbReference>
<dbReference type="GO" id="GO:0003677">
    <property type="term" value="F:DNA binding"/>
    <property type="evidence" value="ECO:0007669"/>
    <property type="project" value="InterPro"/>
</dbReference>
<keyword evidence="1" id="KW-0175">Coiled coil</keyword>
<dbReference type="InterPro" id="IPR011856">
    <property type="entry name" value="tRNA_endonuc-like_dom_sf"/>
</dbReference>
<evidence type="ECO:0000256" key="2">
    <source>
        <dbReference type="SAM" id="Phobius"/>
    </source>
</evidence>
<accession>A0A6L3UXS8</accession>
<dbReference type="RefSeq" id="WP_151537283.1">
    <property type="nucleotide sequence ID" value="NZ_WBOS01000022.1"/>
</dbReference>
<keyword evidence="2" id="KW-0472">Membrane</keyword>
<dbReference type="SUPFAM" id="SSF52980">
    <property type="entry name" value="Restriction endonuclease-like"/>
    <property type="match status" value="1"/>
</dbReference>
<evidence type="ECO:0000256" key="1">
    <source>
        <dbReference type="SAM" id="Coils"/>
    </source>
</evidence>
<feature type="coiled-coil region" evidence="1">
    <location>
        <begin position="32"/>
        <end position="59"/>
    </location>
</feature>
<evidence type="ECO:0000259" key="3">
    <source>
        <dbReference type="Pfam" id="PF04471"/>
    </source>
</evidence>
<dbReference type="AlphaFoldDB" id="A0A6L3UXS8"/>
<keyword evidence="2" id="KW-1133">Transmembrane helix</keyword>
<proteinExistence type="predicted"/>
<dbReference type="EMBL" id="WBOS01000022">
    <property type="protein sequence ID" value="KAB2328985.1"/>
    <property type="molecule type" value="Genomic_DNA"/>
</dbReference>
<keyword evidence="4" id="KW-0378">Hydrolase</keyword>
<dbReference type="Proteomes" id="UP000481030">
    <property type="component" value="Unassembled WGS sequence"/>
</dbReference>
<reference evidence="4 5" key="1">
    <citation type="journal article" date="2016" name="Antonie Van Leeuwenhoek">
        <title>Bacillus depressus sp. nov., isolated from soil of a sunflower field.</title>
        <authorList>
            <person name="Wei X."/>
            <person name="Xin D."/>
            <person name="Xin Y."/>
            <person name="Zhang H."/>
            <person name="Wang T."/>
            <person name="Zhang J."/>
        </authorList>
    </citation>
    <scope>NUCLEOTIDE SEQUENCE [LARGE SCALE GENOMIC DNA]</scope>
    <source>
        <strain evidence="4 5">BZ1</strain>
    </source>
</reference>
<dbReference type="Pfam" id="PF04471">
    <property type="entry name" value="Mrr_cat"/>
    <property type="match status" value="1"/>
</dbReference>
<dbReference type="InterPro" id="IPR011335">
    <property type="entry name" value="Restrct_endonuc-II-like"/>
</dbReference>
<keyword evidence="4" id="KW-0540">Nuclease</keyword>
<dbReference type="GO" id="GO:0009307">
    <property type="term" value="P:DNA restriction-modification system"/>
    <property type="evidence" value="ECO:0007669"/>
    <property type="project" value="InterPro"/>
</dbReference>
<sequence>MSKYRCLKHNEIMAEKIVDRRIQPYCLGCTKEKKLEVDLQTYNENKEKYMKANERIVRKDFFDSTVIVPIKVFFYSLFWSLFPAALISDYFSISFVQAFFVTPVILAIITFFVRLYTYKRPPSVYPEPTKESIELVVNYEKEQNTKEAERYKNNLRKEYKIHSTRIDEVDKMDGFKFEQYVADLLWKIGFKNVKVTKKSGDGGVDILAISPRGEKTAIQCKRLKSKVGNSAIQEIFLGKKLNKCKIGMVITNSYFTKPAFDAAVKSGIELWDRDRLIEQMNKLEPQFSWEDYLASFYNLPEGQQRIS</sequence>